<evidence type="ECO:0000256" key="1">
    <source>
        <dbReference type="SAM" id="MobiDB-lite"/>
    </source>
</evidence>
<dbReference type="Proteomes" id="UP001604336">
    <property type="component" value="Unassembled WGS sequence"/>
</dbReference>
<comment type="caution">
    <text evidence="2">The sequence shown here is derived from an EMBL/GenBank/DDBJ whole genome shotgun (WGS) entry which is preliminary data.</text>
</comment>
<evidence type="ECO:0000313" key="2">
    <source>
        <dbReference type="EMBL" id="KAL2474383.1"/>
    </source>
</evidence>
<reference evidence="3" key="1">
    <citation type="submission" date="2024-07" db="EMBL/GenBank/DDBJ databases">
        <title>Two chromosome-level genome assemblies of Korean endemic species Abeliophyllum distichum and Forsythia ovata (Oleaceae).</title>
        <authorList>
            <person name="Jang H."/>
        </authorList>
    </citation>
    <scope>NUCLEOTIDE SEQUENCE [LARGE SCALE GENOMIC DNA]</scope>
</reference>
<sequence length="116" mass="13504">MKNISGILGMILSNTLRRFTYRWKEVWRLGHRIRRPQAIEHLIGTLPTLFRTIARLIRNEMLAQVQLDHSHEISFRDFCDNLTERWQAYISDADPGPKPDSTVTSEHGAPHSLARK</sequence>
<protein>
    <submittedName>
        <fullName evidence="2">Uncharacterized protein</fullName>
    </submittedName>
</protein>
<organism evidence="2 3">
    <name type="scientific">Abeliophyllum distichum</name>
    <dbReference type="NCBI Taxonomy" id="126358"/>
    <lineage>
        <taxon>Eukaryota</taxon>
        <taxon>Viridiplantae</taxon>
        <taxon>Streptophyta</taxon>
        <taxon>Embryophyta</taxon>
        <taxon>Tracheophyta</taxon>
        <taxon>Spermatophyta</taxon>
        <taxon>Magnoliopsida</taxon>
        <taxon>eudicotyledons</taxon>
        <taxon>Gunneridae</taxon>
        <taxon>Pentapetalae</taxon>
        <taxon>asterids</taxon>
        <taxon>lamiids</taxon>
        <taxon>Lamiales</taxon>
        <taxon>Oleaceae</taxon>
        <taxon>Forsythieae</taxon>
        <taxon>Abeliophyllum</taxon>
    </lineage>
</organism>
<dbReference type="EMBL" id="JBFOLK010000011">
    <property type="protein sequence ID" value="KAL2474383.1"/>
    <property type="molecule type" value="Genomic_DNA"/>
</dbReference>
<name>A0ABD1QFM0_9LAMI</name>
<feature type="region of interest" description="Disordered" evidence="1">
    <location>
        <begin position="90"/>
        <end position="116"/>
    </location>
</feature>
<accession>A0ABD1QFM0</accession>
<dbReference type="AlphaFoldDB" id="A0ABD1QFM0"/>
<evidence type="ECO:0000313" key="3">
    <source>
        <dbReference type="Proteomes" id="UP001604336"/>
    </source>
</evidence>
<gene>
    <name evidence="2" type="ORF">Adt_35119</name>
</gene>
<proteinExistence type="predicted"/>
<keyword evidence="3" id="KW-1185">Reference proteome</keyword>